<dbReference type="EMBL" id="JAGGLB010000028">
    <property type="protein sequence ID" value="MBP1994832.1"/>
    <property type="molecule type" value="Genomic_DNA"/>
</dbReference>
<keyword evidence="7" id="KW-1185">Reference proteome</keyword>
<protein>
    <submittedName>
        <fullName evidence="6">AdoMet-dependent methyltransferase</fullName>
        <ecNumber evidence="6">2.1.1.-</ecNumber>
    </submittedName>
</protein>
<evidence type="ECO:0000256" key="3">
    <source>
        <dbReference type="ARBA" id="ARBA00023125"/>
    </source>
</evidence>
<keyword evidence="2" id="KW-0805">Transcription regulation</keyword>
<dbReference type="SUPFAM" id="SSF46955">
    <property type="entry name" value="Putative DNA-binding domain"/>
    <property type="match status" value="1"/>
</dbReference>
<keyword evidence="4" id="KW-0804">Transcription</keyword>
<keyword evidence="6" id="KW-0489">Methyltransferase</keyword>
<evidence type="ECO:0000256" key="4">
    <source>
        <dbReference type="ARBA" id="ARBA00023163"/>
    </source>
</evidence>
<name>A0ABS4J4S6_9BACL</name>
<dbReference type="PRINTS" id="PR00040">
    <property type="entry name" value="HTHMERR"/>
</dbReference>
<gene>
    <name evidence="6" type="ORF">J2Z66_006472</name>
</gene>
<dbReference type="EC" id="2.1.1.-" evidence="6"/>
<dbReference type="GO" id="GO:0008168">
    <property type="term" value="F:methyltransferase activity"/>
    <property type="evidence" value="ECO:0007669"/>
    <property type="project" value="UniProtKB-KW"/>
</dbReference>
<dbReference type="InterPro" id="IPR029063">
    <property type="entry name" value="SAM-dependent_MTases_sf"/>
</dbReference>
<organism evidence="6 7">
    <name type="scientific">Paenibacillus eucommiae</name>
    <dbReference type="NCBI Taxonomy" id="1355755"/>
    <lineage>
        <taxon>Bacteria</taxon>
        <taxon>Bacillati</taxon>
        <taxon>Bacillota</taxon>
        <taxon>Bacilli</taxon>
        <taxon>Bacillales</taxon>
        <taxon>Paenibacillaceae</taxon>
        <taxon>Paenibacillus</taxon>
    </lineage>
</organism>
<comment type="caution">
    <text evidence="6">The sequence shown here is derived from an EMBL/GenBank/DDBJ whole genome shotgun (WGS) entry which is preliminary data.</text>
</comment>
<dbReference type="Gene3D" id="3.40.50.150">
    <property type="entry name" value="Vaccinia Virus protein VP39"/>
    <property type="match status" value="1"/>
</dbReference>
<keyword evidence="3" id="KW-0238">DNA-binding</keyword>
<dbReference type="InterPro" id="IPR041698">
    <property type="entry name" value="Methyltransf_25"/>
</dbReference>
<dbReference type="InterPro" id="IPR000551">
    <property type="entry name" value="MerR-type_HTH_dom"/>
</dbReference>
<dbReference type="PANTHER" id="PTHR30204:SF69">
    <property type="entry name" value="MERR-FAMILY TRANSCRIPTIONAL REGULATOR"/>
    <property type="match status" value="1"/>
</dbReference>
<evidence type="ECO:0000313" key="6">
    <source>
        <dbReference type="EMBL" id="MBP1994832.1"/>
    </source>
</evidence>
<keyword evidence="6" id="KW-0808">Transferase</keyword>
<dbReference type="InterPro" id="IPR009061">
    <property type="entry name" value="DNA-bd_dom_put_sf"/>
</dbReference>
<dbReference type="PANTHER" id="PTHR30204">
    <property type="entry name" value="REDOX-CYCLING DRUG-SENSING TRANSCRIPTIONAL ACTIVATOR SOXR"/>
    <property type="match status" value="1"/>
</dbReference>
<reference evidence="6 7" key="1">
    <citation type="submission" date="2021-03" db="EMBL/GenBank/DDBJ databases">
        <title>Genomic Encyclopedia of Type Strains, Phase IV (KMG-IV): sequencing the most valuable type-strain genomes for metagenomic binning, comparative biology and taxonomic classification.</title>
        <authorList>
            <person name="Goeker M."/>
        </authorList>
    </citation>
    <scope>NUCLEOTIDE SEQUENCE [LARGE SCALE GENOMIC DNA]</scope>
    <source>
        <strain evidence="6 7">DSM 26048</strain>
    </source>
</reference>
<dbReference type="CDD" id="cd00592">
    <property type="entry name" value="HTH_MerR-like"/>
    <property type="match status" value="1"/>
</dbReference>
<dbReference type="Pfam" id="PF13411">
    <property type="entry name" value="MerR_1"/>
    <property type="match status" value="1"/>
</dbReference>
<proteinExistence type="predicted"/>
<evidence type="ECO:0000259" key="5">
    <source>
        <dbReference type="PROSITE" id="PS50937"/>
    </source>
</evidence>
<dbReference type="Pfam" id="PF13649">
    <property type="entry name" value="Methyltransf_25"/>
    <property type="match status" value="1"/>
</dbReference>
<accession>A0ABS4J4S6</accession>
<sequence length="344" mass="39283">MKINDLAKRLNVTPRAIRLYEKKGLIKPERGAENGYRYYTEHDAWRLQTIASLREIGLGLDQIQMLLEKFDQGNSGEVHHYLEMQRMAMVANWVERRYSIHMLDELILRFEAKQGLHLEDLFQLAENLKQIQKGHSSWQDKWDFDRLAGQFDPSAALFAGGPFVSALEYEKTLEFMVQWVAAQPSEQGLDIGTGTGNLAGKLLAKGASMHAIDQSKEMLARCREKFPGLSAKLGNALSIPVVDKQFHFVVTAFAFHHLDEIQQILALEEMNRILKPNGRICISGLMYEGSTGSSPYGKETVAALSERHPANRLKLLEWFQSHDFITVQHQINEWIHVVYAVRKH</sequence>
<evidence type="ECO:0000313" key="7">
    <source>
        <dbReference type="Proteomes" id="UP001519287"/>
    </source>
</evidence>
<dbReference type="Proteomes" id="UP001519287">
    <property type="component" value="Unassembled WGS sequence"/>
</dbReference>
<feature type="domain" description="HTH merR-type" evidence="5">
    <location>
        <begin position="1"/>
        <end position="69"/>
    </location>
</feature>
<dbReference type="SMART" id="SM00422">
    <property type="entry name" value="HTH_MERR"/>
    <property type="match status" value="1"/>
</dbReference>
<evidence type="ECO:0000256" key="2">
    <source>
        <dbReference type="ARBA" id="ARBA00023015"/>
    </source>
</evidence>
<evidence type="ECO:0000256" key="1">
    <source>
        <dbReference type="ARBA" id="ARBA00022491"/>
    </source>
</evidence>
<dbReference type="Gene3D" id="1.10.1660.10">
    <property type="match status" value="1"/>
</dbReference>
<dbReference type="PROSITE" id="PS50937">
    <property type="entry name" value="HTH_MERR_2"/>
    <property type="match status" value="1"/>
</dbReference>
<dbReference type="SUPFAM" id="SSF53335">
    <property type="entry name" value="S-adenosyl-L-methionine-dependent methyltransferases"/>
    <property type="match status" value="1"/>
</dbReference>
<dbReference type="GO" id="GO:0032259">
    <property type="term" value="P:methylation"/>
    <property type="evidence" value="ECO:0007669"/>
    <property type="project" value="UniProtKB-KW"/>
</dbReference>
<dbReference type="CDD" id="cd02440">
    <property type="entry name" value="AdoMet_MTases"/>
    <property type="match status" value="1"/>
</dbReference>
<dbReference type="RefSeq" id="WP_209976657.1">
    <property type="nucleotide sequence ID" value="NZ_JAGGLB010000028.1"/>
</dbReference>
<keyword evidence="1" id="KW-0678">Repressor</keyword>
<dbReference type="InterPro" id="IPR047057">
    <property type="entry name" value="MerR_fam"/>
</dbReference>